<accession>A0A0A6UNR0</accession>
<name>A0A0A6UNR0_ACTUT</name>
<gene>
    <name evidence="1" type="ORF">MB27_13215</name>
</gene>
<sequence>MLCWFCAEGARATCRFCGRGVCAEHARFGPYLLEVIRSERRDRAEALVVEDAAQCGACHPRPQPVAMPELD</sequence>
<dbReference type="AlphaFoldDB" id="A0A0A6UNR0"/>
<proteinExistence type="predicted"/>
<dbReference type="RefSeq" id="WP_043524790.1">
    <property type="nucleotide sequence ID" value="NZ_BAABKU010000017.1"/>
</dbReference>
<reference evidence="1 2" key="1">
    <citation type="submission" date="2014-10" db="EMBL/GenBank/DDBJ databases">
        <title>Draft genome sequence of Actinoplanes utahensis NRRL 12052.</title>
        <authorList>
            <person name="Velasco-Bucheli B."/>
            <person name="del Cerro C."/>
            <person name="Hormigo D."/>
            <person name="Garcia J.L."/>
            <person name="Acebal C."/>
            <person name="Arroyo M."/>
            <person name="de la Mata I."/>
        </authorList>
    </citation>
    <scope>NUCLEOTIDE SEQUENCE [LARGE SCALE GENOMIC DNA]</scope>
    <source>
        <strain evidence="1 2">NRRL 12052</strain>
    </source>
</reference>
<dbReference type="Proteomes" id="UP000054537">
    <property type="component" value="Unassembled WGS sequence"/>
</dbReference>
<keyword evidence="2" id="KW-1185">Reference proteome</keyword>
<comment type="caution">
    <text evidence="1">The sequence shown here is derived from an EMBL/GenBank/DDBJ whole genome shotgun (WGS) entry which is preliminary data.</text>
</comment>
<evidence type="ECO:0000313" key="1">
    <source>
        <dbReference type="EMBL" id="KHD77066.1"/>
    </source>
</evidence>
<evidence type="ECO:0000313" key="2">
    <source>
        <dbReference type="Proteomes" id="UP000054537"/>
    </source>
</evidence>
<dbReference type="eggNOG" id="ENOG502ZHFH">
    <property type="taxonomic scope" value="Bacteria"/>
</dbReference>
<dbReference type="EMBL" id="JRTT01000013">
    <property type="protein sequence ID" value="KHD77066.1"/>
    <property type="molecule type" value="Genomic_DNA"/>
</dbReference>
<evidence type="ECO:0008006" key="3">
    <source>
        <dbReference type="Google" id="ProtNLM"/>
    </source>
</evidence>
<organism evidence="1 2">
    <name type="scientific">Actinoplanes utahensis</name>
    <dbReference type="NCBI Taxonomy" id="1869"/>
    <lineage>
        <taxon>Bacteria</taxon>
        <taxon>Bacillati</taxon>
        <taxon>Actinomycetota</taxon>
        <taxon>Actinomycetes</taxon>
        <taxon>Micromonosporales</taxon>
        <taxon>Micromonosporaceae</taxon>
        <taxon>Actinoplanes</taxon>
    </lineage>
</organism>
<dbReference type="OrthoDB" id="195972at2"/>
<protein>
    <recommendedName>
        <fullName evidence="3">DUF2180 family protein</fullName>
    </recommendedName>
</protein>